<evidence type="ECO:0000313" key="2">
    <source>
        <dbReference type="EMBL" id="ROP42770.1"/>
    </source>
</evidence>
<feature type="compositionally biased region" description="Basic and acidic residues" evidence="1">
    <location>
        <begin position="141"/>
        <end position="155"/>
    </location>
</feature>
<dbReference type="RefSeq" id="WP_123380163.1">
    <property type="nucleotide sequence ID" value="NZ_RJKN01000005.1"/>
</dbReference>
<dbReference type="OrthoDB" id="3378334at2"/>
<dbReference type="InParanoid" id="A0A3N1HJU0"/>
<reference evidence="2 3" key="1">
    <citation type="journal article" date="2015" name="Stand. Genomic Sci.">
        <title>Genomic Encyclopedia of Bacterial and Archaeal Type Strains, Phase III: the genomes of soil and plant-associated and newly described type strains.</title>
        <authorList>
            <person name="Whitman W.B."/>
            <person name="Woyke T."/>
            <person name="Klenk H.P."/>
            <person name="Zhou Y."/>
            <person name="Lilburn T.G."/>
            <person name="Beck B.J."/>
            <person name="De Vos P."/>
            <person name="Vandamme P."/>
            <person name="Eisen J.A."/>
            <person name="Garrity G."/>
            <person name="Hugenholtz P."/>
            <person name="Kyrpides N.C."/>
        </authorList>
    </citation>
    <scope>NUCLEOTIDE SEQUENCE [LARGE SCALE GENOMIC DNA]</scope>
    <source>
        <strain evidence="2 3">CECT 7306</strain>
    </source>
</reference>
<organism evidence="2 3">
    <name type="scientific">Pseudokineococcus lusitanus</name>
    <dbReference type="NCBI Taxonomy" id="763993"/>
    <lineage>
        <taxon>Bacteria</taxon>
        <taxon>Bacillati</taxon>
        <taxon>Actinomycetota</taxon>
        <taxon>Actinomycetes</taxon>
        <taxon>Kineosporiales</taxon>
        <taxon>Kineosporiaceae</taxon>
        <taxon>Pseudokineococcus</taxon>
    </lineage>
</organism>
<name>A0A3N1HJU0_9ACTN</name>
<accession>A0A3N1HJU0</accession>
<sequence length="155" mass="17064">MATETVPLSELTRRMTQVAARTARGDVILSRRGSAEDLYLSTRERHEQESRAAVVTTEMLAVVAQQQPDLAVDALTRTLAWVAWLPSDDKVACLQELLDDLRAGAQTGDLRRFALDLAAWESTAVAHNDPGVLGQLRRPHAREDLPAEASLVERP</sequence>
<keyword evidence="3" id="KW-1185">Reference proteome</keyword>
<evidence type="ECO:0008006" key="4">
    <source>
        <dbReference type="Google" id="ProtNLM"/>
    </source>
</evidence>
<comment type="caution">
    <text evidence="2">The sequence shown here is derived from an EMBL/GenBank/DDBJ whole genome shotgun (WGS) entry which is preliminary data.</text>
</comment>
<dbReference type="Proteomes" id="UP000276232">
    <property type="component" value="Unassembled WGS sequence"/>
</dbReference>
<dbReference type="EMBL" id="RJKN01000005">
    <property type="protein sequence ID" value="ROP42770.1"/>
    <property type="molecule type" value="Genomic_DNA"/>
</dbReference>
<evidence type="ECO:0000256" key="1">
    <source>
        <dbReference type="SAM" id="MobiDB-lite"/>
    </source>
</evidence>
<dbReference type="AlphaFoldDB" id="A0A3N1HJU0"/>
<proteinExistence type="predicted"/>
<protein>
    <recommendedName>
        <fullName evidence="4">Prevent-host-death family protein</fullName>
    </recommendedName>
</protein>
<feature type="region of interest" description="Disordered" evidence="1">
    <location>
        <begin position="131"/>
        <end position="155"/>
    </location>
</feature>
<gene>
    <name evidence="2" type="ORF">EDC03_2055</name>
</gene>
<evidence type="ECO:0000313" key="3">
    <source>
        <dbReference type="Proteomes" id="UP000276232"/>
    </source>
</evidence>